<comment type="subcellular location">
    <subcellularLocation>
        <location evidence="1">Membrane</location>
        <topology evidence="1">Multi-pass membrane protein</topology>
    </subcellularLocation>
</comment>
<dbReference type="InterPro" id="IPR005821">
    <property type="entry name" value="Ion_trans_dom"/>
</dbReference>
<dbReference type="PANTHER" id="PTHR46141">
    <property type="entry name" value="SODIUM LEAK CHANNEL NON-SELECTIVE PROTEIN"/>
    <property type="match status" value="1"/>
</dbReference>
<organism evidence="7 8">
    <name type="scientific">Cylicostephanus goldi</name>
    <name type="common">Nematode worm</name>
    <dbReference type="NCBI Taxonomy" id="71465"/>
    <lineage>
        <taxon>Eukaryota</taxon>
        <taxon>Metazoa</taxon>
        <taxon>Ecdysozoa</taxon>
        <taxon>Nematoda</taxon>
        <taxon>Chromadorea</taxon>
        <taxon>Rhabditida</taxon>
        <taxon>Rhabditina</taxon>
        <taxon>Rhabditomorpha</taxon>
        <taxon>Strongyloidea</taxon>
        <taxon>Strongylidae</taxon>
        <taxon>Cylicostephanus</taxon>
    </lineage>
</organism>
<dbReference type="PANTHER" id="PTHR46141:SF2">
    <property type="entry name" value="ION TRANSPORT DOMAIN-CONTAINING PROTEIN"/>
    <property type="match status" value="1"/>
</dbReference>
<keyword evidence="4 5" id="KW-0472">Membrane</keyword>
<feature type="domain" description="Ion transport" evidence="6">
    <location>
        <begin position="9"/>
        <end position="189"/>
    </location>
</feature>
<evidence type="ECO:0000256" key="4">
    <source>
        <dbReference type="ARBA" id="ARBA00023136"/>
    </source>
</evidence>
<evidence type="ECO:0000256" key="1">
    <source>
        <dbReference type="ARBA" id="ARBA00004141"/>
    </source>
</evidence>
<dbReference type="OrthoDB" id="10069766at2759"/>
<dbReference type="EMBL" id="UYRV01003432">
    <property type="protein sequence ID" value="VDK50246.1"/>
    <property type="molecule type" value="Genomic_DNA"/>
</dbReference>
<feature type="transmembrane region" description="Helical" evidence="5">
    <location>
        <begin position="94"/>
        <end position="119"/>
    </location>
</feature>
<dbReference type="GO" id="GO:0005886">
    <property type="term" value="C:plasma membrane"/>
    <property type="evidence" value="ECO:0007669"/>
    <property type="project" value="TreeGrafter"/>
</dbReference>
<proteinExistence type="predicted"/>
<name>A0A3P6QFU8_CYLGO</name>
<reference evidence="7 8" key="1">
    <citation type="submission" date="2018-11" db="EMBL/GenBank/DDBJ databases">
        <authorList>
            <consortium name="Pathogen Informatics"/>
        </authorList>
    </citation>
    <scope>NUCLEOTIDE SEQUENCE [LARGE SCALE GENOMIC DNA]</scope>
</reference>
<evidence type="ECO:0000313" key="8">
    <source>
        <dbReference type="Proteomes" id="UP000271889"/>
    </source>
</evidence>
<keyword evidence="3 5" id="KW-1133">Transmembrane helix</keyword>
<evidence type="ECO:0000256" key="3">
    <source>
        <dbReference type="ARBA" id="ARBA00022989"/>
    </source>
</evidence>
<gene>
    <name evidence="7" type="ORF">CGOC_LOCUS1726</name>
</gene>
<dbReference type="InterPro" id="IPR028823">
    <property type="entry name" value="NALCN"/>
</dbReference>
<evidence type="ECO:0000313" key="7">
    <source>
        <dbReference type="EMBL" id="VDK50246.1"/>
    </source>
</evidence>
<dbReference type="GO" id="GO:0032224">
    <property type="term" value="P:positive regulation of synaptic transmission, cholinergic"/>
    <property type="evidence" value="ECO:0007669"/>
    <property type="project" value="TreeGrafter"/>
</dbReference>
<dbReference type="Gene3D" id="1.10.287.70">
    <property type="match status" value="1"/>
</dbReference>
<evidence type="ECO:0000256" key="5">
    <source>
        <dbReference type="SAM" id="Phobius"/>
    </source>
</evidence>
<feature type="transmembrane region" description="Helical" evidence="5">
    <location>
        <begin position="6"/>
        <end position="29"/>
    </location>
</feature>
<feature type="transmembrane region" description="Helical" evidence="5">
    <location>
        <begin position="168"/>
        <end position="199"/>
    </location>
</feature>
<evidence type="ECO:0000259" key="6">
    <source>
        <dbReference type="Pfam" id="PF00520"/>
    </source>
</evidence>
<dbReference type="Gene3D" id="1.20.120.350">
    <property type="entry name" value="Voltage-gated potassium channels. Chain C"/>
    <property type="match status" value="1"/>
</dbReference>
<dbReference type="Pfam" id="PF00520">
    <property type="entry name" value="Ion_trans"/>
    <property type="match status" value="1"/>
</dbReference>
<dbReference type="Proteomes" id="UP000271889">
    <property type="component" value="Unassembled WGS sequence"/>
</dbReference>
<accession>A0A3P6QFU8</accession>
<dbReference type="GO" id="GO:0005261">
    <property type="term" value="F:monoatomic cation channel activity"/>
    <property type="evidence" value="ECO:0007669"/>
    <property type="project" value="InterPro"/>
</dbReference>
<sequence length="287" mass="33447">MQFDSISFQVGFTLLFNLECLIKIVCYGFRNFLRRGIFKFELILCIGSSLNAIKYFYDRNYFTYFQAFRLLRLIKASPILEDFVWKIFSPGKKLGGLVIFTITFVIIASAISLQLFYAVPNLEYFHTFPRAFMSMFQIITQEGWTDFVVEVLRATDDKLVPFVAVYFVAYHLFVTLVVVISLFMTFVTLAPIIILILYIHDTEIIGFFNQEKCKETVDSEFPMPKVRDSFAHQFALEGVDTELYDQDEDRPKTVLQLSNTKRFHRDEPHFRHIGSVSLKTSIANLLE</sequence>
<dbReference type="SUPFAM" id="SSF81324">
    <property type="entry name" value="Voltage-gated potassium channels"/>
    <property type="match status" value="1"/>
</dbReference>
<protein>
    <recommendedName>
        <fullName evidence="6">Ion transport domain-containing protein</fullName>
    </recommendedName>
</protein>
<dbReference type="InterPro" id="IPR027359">
    <property type="entry name" value="Volt_channel_dom_sf"/>
</dbReference>
<dbReference type="GO" id="GO:0032230">
    <property type="term" value="P:positive regulation of synaptic transmission, GABAergic"/>
    <property type="evidence" value="ECO:0007669"/>
    <property type="project" value="TreeGrafter"/>
</dbReference>
<evidence type="ECO:0000256" key="2">
    <source>
        <dbReference type="ARBA" id="ARBA00022692"/>
    </source>
</evidence>
<keyword evidence="2 5" id="KW-0812">Transmembrane</keyword>
<dbReference type="AlphaFoldDB" id="A0A3P6QFU8"/>
<keyword evidence="8" id="KW-1185">Reference proteome</keyword>